<dbReference type="Proteomes" id="UP000749646">
    <property type="component" value="Unassembled WGS sequence"/>
</dbReference>
<feature type="compositionally biased region" description="Acidic residues" evidence="1">
    <location>
        <begin position="50"/>
        <end position="67"/>
    </location>
</feature>
<name>A0A9P6MF82_9FUNG</name>
<feature type="non-terminal residue" evidence="2">
    <location>
        <position position="1"/>
    </location>
</feature>
<dbReference type="AlphaFoldDB" id="A0A9P6MF82"/>
<evidence type="ECO:0000313" key="3">
    <source>
        <dbReference type="Proteomes" id="UP000749646"/>
    </source>
</evidence>
<proteinExistence type="predicted"/>
<reference evidence="2" key="1">
    <citation type="journal article" date="2020" name="Fungal Divers.">
        <title>Resolving the Mortierellaceae phylogeny through synthesis of multi-gene phylogenetics and phylogenomics.</title>
        <authorList>
            <person name="Vandepol N."/>
            <person name="Liber J."/>
            <person name="Desiro A."/>
            <person name="Na H."/>
            <person name="Kennedy M."/>
            <person name="Barry K."/>
            <person name="Grigoriev I.V."/>
            <person name="Miller A.N."/>
            <person name="O'Donnell K."/>
            <person name="Stajich J.E."/>
            <person name="Bonito G."/>
        </authorList>
    </citation>
    <scope>NUCLEOTIDE SEQUENCE</scope>
    <source>
        <strain evidence="2">MES-2147</strain>
    </source>
</reference>
<dbReference type="EMBL" id="JAAAHW010001291">
    <property type="protein sequence ID" value="KAF9995741.1"/>
    <property type="molecule type" value="Genomic_DNA"/>
</dbReference>
<accession>A0A9P6MF82</accession>
<comment type="caution">
    <text evidence="2">The sequence shown here is derived from an EMBL/GenBank/DDBJ whole genome shotgun (WGS) entry which is preliminary data.</text>
</comment>
<evidence type="ECO:0000313" key="2">
    <source>
        <dbReference type="EMBL" id="KAF9995741.1"/>
    </source>
</evidence>
<sequence>ASMVAGWSKEFDIDTQEDVQVLASMKSTVDMRIAQQQQQKKVRRAQAVIEEGEDLDMDDDEDEDESSEQGFGQGSRFDFHFSTQFGGSAESLIPPARMTLFGTGFMLAWMIMFSGDDLADVMKDDASGGYK</sequence>
<protein>
    <submittedName>
        <fullName evidence="2">Uncharacterized protein</fullName>
    </submittedName>
</protein>
<keyword evidence="3" id="KW-1185">Reference proteome</keyword>
<organism evidence="2 3">
    <name type="scientific">Modicella reniformis</name>
    <dbReference type="NCBI Taxonomy" id="1440133"/>
    <lineage>
        <taxon>Eukaryota</taxon>
        <taxon>Fungi</taxon>
        <taxon>Fungi incertae sedis</taxon>
        <taxon>Mucoromycota</taxon>
        <taxon>Mortierellomycotina</taxon>
        <taxon>Mortierellomycetes</taxon>
        <taxon>Mortierellales</taxon>
        <taxon>Mortierellaceae</taxon>
        <taxon>Modicella</taxon>
    </lineage>
</organism>
<feature type="region of interest" description="Disordered" evidence="1">
    <location>
        <begin position="50"/>
        <end position="79"/>
    </location>
</feature>
<feature type="non-terminal residue" evidence="2">
    <location>
        <position position="131"/>
    </location>
</feature>
<evidence type="ECO:0000256" key="1">
    <source>
        <dbReference type="SAM" id="MobiDB-lite"/>
    </source>
</evidence>
<gene>
    <name evidence="2" type="ORF">BGZ65_008615</name>
</gene>